<keyword evidence="5" id="KW-1133">Transmembrane helix</keyword>
<protein>
    <recommendedName>
        <fullName evidence="6">Major fimbrial subunit protein N-terminal domain-containing protein</fullName>
    </recommendedName>
</protein>
<keyword evidence="8" id="KW-1185">Reference proteome</keyword>
<keyword evidence="3" id="KW-0732">Signal</keyword>
<feature type="domain" description="Major fimbrial subunit protein N-terminal" evidence="6">
    <location>
        <begin position="43"/>
        <end position="169"/>
    </location>
</feature>
<dbReference type="Proteomes" id="UP000270673">
    <property type="component" value="Chromosome"/>
</dbReference>
<dbReference type="OrthoDB" id="1000913at2"/>
<dbReference type="EMBL" id="CP032819">
    <property type="protein sequence ID" value="AZS28535.1"/>
    <property type="molecule type" value="Genomic_DNA"/>
</dbReference>
<evidence type="ECO:0000256" key="1">
    <source>
        <dbReference type="ARBA" id="ARBA00004561"/>
    </source>
</evidence>
<evidence type="ECO:0000313" key="8">
    <source>
        <dbReference type="Proteomes" id="UP000270673"/>
    </source>
</evidence>
<keyword evidence="5" id="KW-0472">Membrane</keyword>
<dbReference type="Gene3D" id="2.60.40.2580">
    <property type="match status" value="1"/>
</dbReference>
<evidence type="ECO:0000256" key="3">
    <source>
        <dbReference type="ARBA" id="ARBA00022729"/>
    </source>
</evidence>
<evidence type="ECO:0000256" key="2">
    <source>
        <dbReference type="ARBA" id="ARBA00006011"/>
    </source>
</evidence>
<name>A0A3Q9INP9_9BACT</name>
<dbReference type="GO" id="GO:0009289">
    <property type="term" value="C:pilus"/>
    <property type="evidence" value="ECO:0007669"/>
    <property type="project" value="UniProtKB-SubCell"/>
</dbReference>
<evidence type="ECO:0000256" key="4">
    <source>
        <dbReference type="ARBA" id="ARBA00023263"/>
    </source>
</evidence>
<dbReference type="Pfam" id="PF06321">
    <property type="entry name" value="P_gingi_FimA"/>
    <property type="match status" value="1"/>
</dbReference>
<feature type="transmembrane region" description="Helical" evidence="5">
    <location>
        <begin position="12"/>
        <end position="28"/>
    </location>
</feature>
<accession>A0A3Q9INP9</accession>
<sequence length="357" mass="39497">MKINNYNRKRDLFAICTSLVLSIFLTISCNKDEESTPKTEANASLTISLKGEYGKGRATIGQGDDETLKEAENKIYKATVFVFNTNGVLDKKADITSPDKSVKIENLTAGKKNVVVVANVPESINFPESINYNWFNKSENIIDLETQYTIDKGLFMSGQASVELVANQTKETTIPISRLVAKVKLGKVTIEPEAGHDISEFNLEKVLIMNARGSALMGLPATNYTLNYLYGAMPVNGNIEKSYLSETISAADYTGRYFYVLPSDNDDGHTTLITLAATYKGIPTYFPFRINNKTAESEGETTDGKFIERNHIYTINITIKRLGNGSVDPTEPGDPAALVVTVEPQDWETEIIQNVEW</sequence>
<dbReference type="AlphaFoldDB" id="A0A3Q9INP9"/>
<gene>
    <name evidence="7" type="ORF">D8S85_02505</name>
</gene>
<evidence type="ECO:0000256" key="5">
    <source>
        <dbReference type="SAM" id="Phobius"/>
    </source>
</evidence>
<comment type="subcellular location">
    <subcellularLocation>
        <location evidence="1">Fimbrium</location>
    </subcellularLocation>
</comment>
<dbReference type="PROSITE" id="PS51257">
    <property type="entry name" value="PROKAR_LIPOPROTEIN"/>
    <property type="match status" value="1"/>
</dbReference>
<dbReference type="RefSeq" id="WP_106624651.1">
    <property type="nucleotide sequence ID" value="NZ_CP032819.1"/>
</dbReference>
<proteinExistence type="inferred from homology"/>
<dbReference type="InterPro" id="IPR029141">
    <property type="entry name" value="FimA_N"/>
</dbReference>
<keyword evidence="4" id="KW-0281">Fimbrium</keyword>
<evidence type="ECO:0000313" key="7">
    <source>
        <dbReference type="EMBL" id="AZS28535.1"/>
    </source>
</evidence>
<dbReference type="KEGG" id="buy:D8S85_02505"/>
<reference evidence="7 8" key="1">
    <citation type="submission" date="2018-10" db="EMBL/GenBank/DDBJ databases">
        <title>Butyricimonas faecalis sp. nov., isolated from human faeces and emended description of the genus Butyricimonas.</title>
        <authorList>
            <person name="Le Roy T."/>
            <person name="Van der Smissen P."/>
            <person name="Paquot A."/>
            <person name="Delzenne N."/>
            <person name="Muccioli G."/>
            <person name="Collet J.-F."/>
            <person name="Cani P.D."/>
        </authorList>
    </citation>
    <scope>NUCLEOTIDE SEQUENCE [LARGE SCALE GENOMIC DNA]</scope>
    <source>
        <strain evidence="7 8">H184</strain>
    </source>
</reference>
<dbReference type="Gene3D" id="2.60.40.3690">
    <property type="match status" value="1"/>
</dbReference>
<evidence type="ECO:0000259" key="6">
    <source>
        <dbReference type="Pfam" id="PF06321"/>
    </source>
</evidence>
<comment type="similarity">
    <text evidence="2">Belongs to the bacteroidetes fimbrillin superfamily. FimA/Mfa1 family.</text>
</comment>
<keyword evidence="5" id="KW-0812">Transmembrane</keyword>
<organism evidence="7 8">
    <name type="scientific">Butyricimonas faecalis</name>
    <dbReference type="NCBI Taxonomy" id="2093856"/>
    <lineage>
        <taxon>Bacteria</taxon>
        <taxon>Pseudomonadati</taxon>
        <taxon>Bacteroidota</taxon>
        <taxon>Bacteroidia</taxon>
        <taxon>Bacteroidales</taxon>
        <taxon>Odoribacteraceae</taxon>
        <taxon>Butyricimonas</taxon>
    </lineage>
</organism>